<dbReference type="NCBIfam" id="TIGR03150">
    <property type="entry name" value="fabF"/>
    <property type="match status" value="1"/>
</dbReference>
<proteinExistence type="inferred from homology"/>
<protein>
    <recommendedName>
        <fullName evidence="4 14">3-oxoacyl-[acyl-carrier-protein] synthase 2</fullName>
        <ecNumber evidence="3 14">2.3.1.179</ecNumber>
    </recommendedName>
</protein>
<evidence type="ECO:0000256" key="13">
    <source>
        <dbReference type="ARBA" id="ARBA00047659"/>
    </source>
</evidence>
<dbReference type="InterPro" id="IPR017568">
    <property type="entry name" value="3-oxoacyl-ACP_synth-2"/>
</dbReference>
<evidence type="ECO:0000256" key="8">
    <source>
        <dbReference type="ARBA" id="ARBA00023098"/>
    </source>
</evidence>
<comment type="catalytic activity">
    <reaction evidence="12 14">
        <text>(9Z)-hexadecenoyl-[ACP] + malonyl-[ACP] + H(+) = 3-oxo-(11Z)-octadecenoyl-[ACP] + holo-[ACP] + CO2</text>
        <dbReference type="Rhea" id="RHEA:55040"/>
        <dbReference type="Rhea" id="RHEA-COMP:9623"/>
        <dbReference type="Rhea" id="RHEA-COMP:9685"/>
        <dbReference type="Rhea" id="RHEA-COMP:10800"/>
        <dbReference type="Rhea" id="RHEA-COMP:14074"/>
        <dbReference type="ChEBI" id="CHEBI:15378"/>
        <dbReference type="ChEBI" id="CHEBI:16526"/>
        <dbReference type="ChEBI" id="CHEBI:64479"/>
        <dbReference type="ChEBI" id="CHEBI:78449"/>
        <dbReference type="ChEBI" id="CHEBI:83989"/>
        <dbReference type="ChEBI" id="CHEBI:138538"/>
        <dbReference type="EC" id="2.3.1.179"/>
    </reaction>
</comment>
<comment type="pathway">
    <text evidence="1 14">Lipid metabolism; fatty acid biosynthesis.</text>
</comment>
<feature type="active site" description="For beta-ketoacyl synthase activity" evidence="15">
    <location>
        <position position="162"/>
    </location>
</feature>
<keyword evidence="7" id="KW-0276">Fatty acid metabolism</keyword>
<dbReference type="PANTHER" id="PTHR11712">
    <property type="entry name" value="POLYKETIDE SYNTHASE-RELATED"/>
    <property type="match status" value="1"/>
</dbReference>
<dbReference type="Gene3D" id="3.40.47.10">
    <property type="match status" value="1"/>
</dbReference>
<keyword evidence="8" id="KW-0443">Lipid metabolism</keyword>
<dbReference type="InterPro" id="IPR020841">
    <property type="entry name" value="PKS_Beta-ketoAc_synthase_dom"/>
</dbReference>
<dbReference type="SUPFAM" id="SSF53901">
    <property type="entry name" value="Thiolase-like"/>
    <property type="match status" value="2"/>
</dbReference>
<evidence type="ECO:0000256" key="10">
    <source>
        <dbReference type="ARBA" id="ARBA00023315"/>
    </source>
</evidence>
<evidence type="ECO:0000256" key="16">
    <source>
        <dbReference type="RuleBase" id="RU003694"/>
    </source>
</evidence>
<dbReference type="PROSITE" id="PS00606">
    <property type="entry name" value="KS3_1"/>
    <property type="match status" value="1"/>
</dbReference>
<evidence type="ECO:0000259" key="17">
    <source>
        <dbReference type="PROSITE" id="PS52004"/>
    </source>
</evidence>
<dbReference type="InterPro" id="IPR014031">
    <property type="entry name" value="Ketoacyl_synth_C"/>
</dbReference>
<dbReference type="InterPro" id="IPR000794">
    <property type="entry name" value="Beta-ketoacyl_synthase"/>
</dbReference>
<dbReference type="InterPro" id="IPR016039">
    <property type="entry name" value="Thiolase-like"/>
</dbReference>
<evidence type="ECO:0000256" key="3">
    <source>
        <dbReference type="ARBA" id="ARBA00012356"/>
    </source>
</evidence>
<dbReference type="Pfam" id="PF02801">
    <property type="entry name" value="Ketoacyl-synt_C"/>
    <property type="match status" value="1"/>
</dbReference>
<dbReference type="Pfam" id="PF00109">
    <property type="entry name" value="ketoacyl-synt"/>
    <property type="match status" value="1"/>
</dbReference>
<comment type="catalytic activity">
    <reaction evidence="13 14">
        <text>a fatty acyl-[ACP] + malonyl-[ACP] + H(+) = a 3-oxoacyl-[ACP] + holo-[ACP] + CO2</text>
        <dbReference type="Rhea" id="RHEA:22836"/>
        <dbReference type="Rhea" id="RHEA-COMP:9623"/>
        <dbReference type="Rhea" id="RHEA-COMP:9685"/>
        <dbReference type="Rhea" id="RHEA-COMP:9916"/>
        <dbReference type="Rhea" id="RHEA-COMP:14125"/>
        <dbReference type="ChEBI" id="CHEBI:15378"/>
        <dbReference type="ChEBI" id="CHEBI:16526"/>
        <dbReference type="ChEBI" id="CHEBI:64479"/>
        <dbReference type="ChEBI" id="CHEBI:78449"/>
        <dbReference type="ChEBI" id="CHEBI:78776"/>
        <dbReference type="ChEBI" id="CHEBI:138651"/>
    </reaction>
</comment>
<comment type="function">
    <text evidence="11 14">Involved in the type II fatty acid elongation cycle. Catalyzes the elongation of a wide range of acyl-ACP by the addition of two carbons from malonyl-ACP to an acyl acceptor. Can efficiently catalyze the conversion of palmitoleoyl-ACP (cis-hexadec-9-enoyl-ACP) to cis-vaccenoyl-ACP (cis-octadec-11-enoyl-ACP), an essential step in the thermal regulation of fatty acid composition.</text>
</comment>
<keyword evidence="9 14" id="KW-0275">Fatty acid biosynthesis</keyword>
<evidence type="ECO:0000256" key="2">
    <source>
        <dbReference type="ARBA" id="ARBA00008467"/>
    </source>
</evidence>
<dbReference type="GO" id="GO:0005829">
    <property type="term" value="C:cytosol"/>
    <property type="evidence" value="ECO:0007669"/>
    <property type="project" value="TreeGrafter"/>
</dbReference>
<dbReference type="RefSeq" id="WP_004821285.1">
    <property type="nucleotide sequence ID" value="NZ_UGTH01000001.1"/>
</dbReference>
<name>A0A379DD60_9FIRM</name>
<gene>
    <name evidence="18" type="primary">fabF</name>
    <name evidence="18" type="ORF">NCTC11088_01688</name>
</gene>
<evidence type="ECO:0000313" key="19">
    <source>
        <dbReference type="Proteomes" id="UP000254777"/>
    </source>
</evidence>
<reference evidence="18 19" key="1">
    <citation type="submission" date="2018-06" db="EMBL/GenBank/DDBJ databases">
        <authorList>
            <consortium name="Pathogen Informatics"/>
            <person name="Doyle S."/>
        </authorList>
    </citation>
    <scope>NUCLEOTIDE SEQUENCE [LARGE SCALE GENOMIC DNA]</scope>
    <source>
        <strain evidence="18 19">NCTC11088</strain>
    </source>
</reference>
<dbReference type="GO" id="GO:0006633">
    <property type="term" value="P:fatty acid biosynthetic process"/>
    <property type="evidence" value="ECO:0007669"/>
    <property type="project" value="UniProtKB-UniRule"/>
</dbReference>
<dbReference type="AlphaFoldDB" id="A0A379DD60"/>
<evidence type="ECO:0000256" key="12">
    <source>
        <dbReference type="ARBA" id="ARBA00047318"/>
    </source>
</evidence>
<keyword evidence="6 14" id="KW-0808">Transferase</keyword>
<evidence type="ECO:0000313" key="18">
    <source>
        <dbReference type="EMBL" id="SUB75884.1"/>
    </source>
</evidence>
<sequence>MRRVVVTGIGVLCPIGDDQVSVLENVKNKICSIDKITHYDTIEREVKLAAELKNFNADEYFDKREQKRLDRVNQLGIVAARRALENAKLTVEEVEQMNAGVYVSSGIGGLGTIEKEHERGMKRGFDKVSPYFIPMAISNLTASNIAMDIHAHGSCQCFVTACASSTNAIGEAFRNIKDGYEDIIFAGGSEASITELGIGGFTSMKALSTSQDCEKASIPFDKDRSGFVMGEGSAILVLEELEHAKKRNANILAEIVGYSTNCDAYHITSPAPNGEYAAMAMERAIREAGIDKKDVDYINAHGTSTDLNDKYETAAIKKVFGEDTDVFVSSSKSQIGHLLGASGAVETAISIFSMNENILPPLVNYKNLDPECNLNFVTDINEYETKYMLKNSLGFGGHNATLVIKRY</sequence>
<dbReference type="PIRSF" id="PIRSF000447">
    <property type="entry name" value="KAS_II"/>
    <property type="match status" value="1"/>
</dbReference>
<evidence type="ECO:0000256" key="1">
    <source>
        <dbReference type="ARBA" id="ARBA00005194"/>
    </source>
</evidence>
<dbReference type="SMART" id="SM00825">
    <property type="entry name" value="PKS_KS"/>
    <property type="match status" value="1"/>
</dbReference>
<comment type="similarity">
    <text evidence="2 14 16">Belongs to the thiolase-like superfamily. Beta-ketoacyl-ACP synthases family.</text>
</comment>
<evidence type="ECO:0000256" key="11">
    <source>
        <dbReference type="ARBA" id="ARBA00024006"/>
    </source>
</evidence>
<feature type="domain" description="Ketosynthase family 3 (KS3)" evidence="17">
    <location>
        <begin position="1"/>
        <end position="406"/>
    </location>
</feature>
<dbReference type="NCBIfam" id="NF005589">
    <property type="entry name" value="PRK07314.1"/>
    <property type="match status" value="1"/>
</dbReference>
<evidence type="ECO:0000256" key="9">
    <source>
        <dbReference type="ARBA" id="ARBA00023160"/>
    </source>
</evidence>
<dbReference type="CDD" id="cd00834">
    <property type="entry name" value="KAS_I_II"/>
    <property type="match status" value="1"/>
</dbReference>
<keyword evidence="10 14" id="KW-0012">Acyltransferase</keyword>
<dbReference type="FunFam" id="3.40.47.10:FF:000018">
    <property type="entry name" value="3-oxoacyl-[acyl-carrier-protein] synthase 2"/>
    <property type="match status" value="1"/>
</dbReference>
<dbReference type="InterPro" id="IPR018201">
    <property type="entry name" value="Ketoacyl_synth_AS"/>
</dbReference>
<accession>A0A379DD60</accession>
<evidence type="ECO:0000256" key="7">
    <source>
        <dbReference type="ARBA" id="ARBA00022832"/>
    </source>
</evidence>
<dbReference type="PANTHER" id="PTHR11712:SF336">
    <property type="entry name" value="3-OXOACYL-[ACYL-CARRIER-PROTEIN] SYNTHASE, MITOCHONDRIAL"/>
    <property type="match status" value="1"/>
</dbReference>
<evidence type="ECO:0000256" key="6">
    <source>
        <dbReference type="ARBA" id="ARBA00022679"/>
    </source>
</evidence>
<dbReference type="EMBL" id="UGTH01000001">
    <property type="protein sequence ID" value="SUB75884.1"/>
    <property type="molecule type" value="Genomic_DNA"/>
</dbReference>
<evidence type="ECO:0000256" key="14">
    <source>
        <dbReference type="PIRNR" id="PIRNR000447"/>
    </source>
</evidence>
<evidence type="ECO:0000256" key="4">
    <source>
        <dbReference type="ARBA" id="ARBA00014657"/>
    </source>
</evidence>
<organism evidence="18 19">
    <name type="scientific">Peptoniphilus indolicus</name>
    <dbReference type="NCBI Taxonomy" id="33030"/>
    <lineage>
        <taxon>Bacteria</taxon>
        <taxon>Bacillati</taxon>
        <taxon>Bacillota</taxon>
        <taxon>Tissierellia</taxon>
        <taxon>Tissierellales</taxon>
        <taxon>Peptoniphilaceae</taxon>
        <taxon>Peptoniphilus</taxon>
    </lineage>
</organism>
<dbReference type="EC" id="2.3.1.179" evidence="3 14"/>
<dbReference type="Proteomes" id="UP000254777">
    <property type="component" value="Unassembled WGS sequence"/>
</dbReference>
<dbReference type="PROSITE" id="PS52004">
    <property type="entry name" value="KS3_2"/>
    <property type="match status" value="1"/>
</dbReference>
<evidence type="ECO:0000256" key="15">
    <source>
        <dbReference type="PIRSR" id="PIRSR000447-1"/>
    </source>
</evidence>
<keyword evidence="5 14" id="KW-0444">Lipid biosynthesis</keyword>
<dbReference type="InterPro" id="IPR014030">
    <property type="entry name" value="Ketoacyl_synth_N"/>
</dbReference>
<evidence type="ECO:0000256" key="5">
    <source>
        <dbReference type="ARBA" id="ARBA00022516"/>
    </source>
</evidence>
<dbReference type="GO" id="GO:0004315">
    <property type="term" value="F:3-oxoacyl-[acyl-carrier-protein] synthase activity"/>
    <property type="evidence" value="ECO:0007669"/>
    <property type="project" value="UniProtKB-UniRule"/>
</dbReference>
<dbReference type="UniPathway" id="UPA00094"/>